<evidence type="ECO:0000313" key="15">
    <source>
        <dbReference type="Proteomes" id="UP000321947"/>
    </source>
</evidence>
<dbReference type="AlphaFoldDB" id="A0A5A7VLZ8"/>
<keyword evidence="10" id="KW-0511">Multifunctional enzyme</keyword>
<keyword evidence="9" id="KW-0233">DNA recombination</keyword>
<sequence length="356" mass="41122">MVRFPMRVDQVWVHLRMDFNEFGSLFVVLEGTTVLGSAAITLGKVTDLSMLWHKRLAHVSERGLQALSQQGLLGEVKDVELPFCEHCIMGKSTRIKFRKGKYTTKGRKVKYLRTDNGLEFVNNKFNNFCKYEGITRYFTVRYTPQQNCLAERFNRTIMELIRSPTTLSLKNPREVWIGDHVVTEVRIASEVRPLVGLDESSVQSPLVSEIKATQQSESDANSIKVEPFTFEEAIVYDSQKQWKDAMEVELFSLQNNQTWSLVPKPYNQKLIQSQWIYKIKLDTGGNSKPRYKARLVAKGYTQKKRVDFHEIFSPAVRHSSIRLNLSIAVHFDIFIEQMDVSTSFHHGELEEVIYMA</sequence>
<keyword evidence="1" id="KW-0540">Nuclease</keyword>
<dbReference type="PANTHER" id="PTHR42648">
    <property type="entry name" value="TRANSPOSASE, PUTATIVE-RELATED"/>
    <property type="match status" value="1"/>
</dbReference>
<dbReference type="GO" id="GO:0015074">
    <property type="term" value="P:DNA integration"/>
    <property type="evidence" value="ECO:0007669"/>
    <property type="project" value="UniProtKB-KW"/>
</dbReference>
<protein>
    <submittedName>
        <fullName evidence="12">Retrovirus-related Pol polyprotein from transposon TNT 1-94</fullName>
    </submittedName>
</protein>
<dbReference type="Proteomes" id="UP000321947">
    <property type="component" value="Unassembled WGS sequence"/>
</dbReference>
<keyword evidence="2" id="KW-0479">Metal-binding</keyword>
<dbReference type="OrthoDB" id="418757at2759"/>
<dbReference type="Pfam" id="PF13976">
    <property type="entry name" value="gag_pre-integrs"/>
    <property type="match status" value="1"/>
</dbReference>
<dbReference type="GO" id="GO:0003676">
    <property type="term" value="F:nucleic acid binding"/>
    <property type="evidence" value="ECO:0007669"/>
    <property type="project" value="InterPro"/>
</dbReference>
<evidence type="ECO:0000256" key="10">
    <source>
        <dbReference type="ARBA" id="ARBA00023268"/>
    </source>
</evidence>
<dbReference type="InterPro" id="IPR036397">
    <property type="entry name" value="RNaseH_sf"/>
</dbReference>
<evidence type="ECO:0000313" key="13">
    <source>
        <dbReference type="EMBL" id="TYK00939.1"/>
    </source>
</evidence>
<dbReference type="PROSITE" id="PS50994">
    <property type="entry name" value="INTEGRASE"/>
    <property type="match status" value="1"/>
</dbReference>
<keyword evidence="4" id="KW-0378">Hydrolase</keyword>
<dbReference type="GO" id="GO:0046872">
    <property type="term" value="F:metal ion binding"/>
    <property type="evidence" value="ECO:0007669"/>
    <property type="project" value="UniProtKB-KW"/>
</dbReference>
<name>A0A5A7VLZ8_CUCMM</name>
<reference evidence="14 15" key="1">
    <citation type="submission" date="2019-08" db="EMBL/GenBank/DDBJ databases">
        <title>Draft genome sequences of two oriental melons (Cucumis melo L. var makuwa).</title>
        <authorList>
            <person name="Kwon S.-Y."/>
        </authorList>
    </citation>
    <scope>NUCLEOTIDE SEQUENCE [LARGE SCALE GENOMIC DNA]</scope>
    <source>
        <strain evidence="15">cv. Chang Bougi</strain>
        <strain evidence="14">cv. SW 3</strain>
        <tissue evidence="12">Leaf</tissue>
    </source>
</reference>
<dbReference type="SUPFAM" id="SSF53098">
    <property type="entry name" value="Ribonuclease H-like"/>
    <property type="match status" value="1"/>
</dbReference>
<keyword evidence="7" id="KW-0695">RNA-directed DNA polymerase</keyword>
<keyword evidence="5" id="KW-0460">Magnesium</keyword>
<dbReference type="Proteomes" id="UP000321393">
    <property type="component" value="Unassembled WGS sequence"/>
</dbReference>
<dbReference type="GO" id="GO:0006310">
    <property type="term" value="P:DNA recombination"/>
    <property type="evidence" value="ECO:0007669"/>
    <property type="project" value="UniProtKB-KW"/>
</dbReference>
<dbReference type="InterPro" id="IPR012337">
    <property type="entry name" value="RNaseH-like_sf"/>
</dbReference>
<dbReference type="InterPro" id="IPR001584">
    <property type="entry name" value="Integrase_cat-core"/>
</dbReference>
<keyword evidence="6" id="KW-0229">DNA integration</keyword>
<dbReference type="GO" id="GO:0003964">
    <property type="term" value="F:RNA-directed DNA polymerase activity"/>
    <property type="evidence" value="ECO:0007669"/>
    <property type="project" value="UniProtKB-KW"/>
</dbReference>
<dbReference type="Pfam" id="PF07727">
    <property type="entry name" value="RVT_2"/>
    <property type="match status" value="1"/>
</dbReference>
<dbReference type="InterPro" id="IPR013103">
    <property type="entry name" value="RVT_2"/>
</dbReference>
<evidence type="ECO:0000313" key="14">
    <source>
        <dbReference type="Proteomes" id="UP000321393"/>
    </source>
</evidence>
<dbReference type="EMBL" id="SSTE01000903">
    <property type="protein sequence ID" value="KAA0066339.1"/>
    <property type="molecule type" value="Genomic_DNA"/>
</dbReference>
<dbReference type="InterPro" id="IPR025724">
    <property type="entry name" value="GAG-pre-integrase_dom"/>
</dbReference>
<comment type="caution">
    <text evidence="12">The sequence shown here is derived from an EMBL/GenBank/DDBJ whole genome shotgun (WGS) entry which is preliminary data.</text>
</comment>
<feature type="domain" description="Integrase catalytic" evidence="11">
    <location>
        <begin position="110"/>
        <end position="213"/>
    </location>
</feature>
<gene>
    <name evidence="13" type="ORF">E5676_scaffold602G001140</name>
    <name evidence="12" type="ORF">E6C27_scaffold21G004000</name>
</gene>
<evidence type="ECO:0000256" key="7">
    <source>
        <dbReference type="ARBA" id="ARBA00022918"/>
    </source>
</evidence>
<proteinExistence type="predicted"/>
<evidence type="ECO:0000256" key="5">
    <source>
        <dbReference type="ARBA" id="ARBA00022842"/>
    </source>
</evidence>
<evidence type="ECO:0000256" key="1">
    <source>
        <dbReference type="ARBA" id="ARBA00022722"/>
    </source>
</evidence>
<evidence type="ECO:0000256" key="9">
    <source>
        <dbReference type="ARBA" id="ARBA00023172"/>
    </source>
</evidence>
<keyword evidence="3" id="KW-0255">Endonuclease</keyword>
<dbReference type="GO" id="GO:0003887">
    <property type="term" value="F:DNA-directed DNA polymerase activity"/>
    <property type="evidence" value="ECO:0007669"/>
    <property type="project" value="UniProtKB-KW"/>
</dbReference>
<dbReference type="Gene3D" id="3.30.420.10">
    <property type="entry name" value="Ribonuclease H-like superfamily/Ribonuclease H"/>
    <property type="match status" value="1"/>
</dbReference>
<dbReference type="STRING" id="1194695.A0A5A7VLZ8"/>
<dbReference type="PANTHER" id="PTHR42648:SF11">
    <property type="entry name" value="TRANSPOSON TY4-P GAG-POL POLYPROTEIN"/>
    <property type="match status" value="1"/>
</dbReference>
<evidence type="ECO:0000313" key="12">
    <source>
        <dbReference type="EMBL" id="KAA0066339.1"/>
    </source>
</evidence>
<organism evidence="12 14">
    <name type="scientific">Cucumis melo var. makuwa</name>
    <name type="common">Oriental melon</name>
    <dbReference type="NCBI Taxonomy" id="1194695"/>
    <lineage>
        <taxon>Eukaryota</taxon>
        <taxon>Viridiplantae</taxon>
        <taxon>Streptophyta</taxon>
        <taxon>Embryophyta</taxon>
        <taxon>Tracheophyta</taxon>
        <taxon>Spermatophyta</taxon>
        <taxon>Magnoliopsida</taxon>
        <taxon>eudicotyledons</taxon>
        <taxon>Gunneridae</taxon>
        <taxon>Pentapetalae</taxon>
        <taxon>rosids</taxon>
        <taxon>fabids</taxon>
        <taxon>Cucurbitales</taxon>
        <taxon>Cucurbitaceae</taxon>
        <taxon>Benincaseae</taxon>
        <taxon>Cucumis</taxon>
    </lineage>
</organism>
<evidence type="ECO:0000256" key="6">
    <source>
        <dbReference type="ARBA" id="ARBA00022908"/>
    </source>
</evidence>
<evidence type="ECO:0000259" key="11">
    <source>
        <dbReference type="PROSITE" id="PS50994"/>
    </source>
</evidence>
<dbReference type="EMBL" id="SSTD01016371">
    <property type="protein sequence ID" value="TYK00939.1"/>
    <property type="molecule type" value="Genomic_DNA"/>
</dbReference>
<accession>A0A5A7VLZ8</accession>
<dbReference type="InterPro" id="IPR039537">
    <property type="entry name" value="Retrotran_Ty1/copia-like"/>
</dbReference>
<dbReference type="GO" id="GO:0004519">
    <property type="term" value="F:endonuclease activity"/>
    <property type="evidence" value="ECO:0007669"/>
    <property type="project" value="UniProtKB-KW"/>
</dbReference>
<keyword evidence="8" id="KW-0239">DNA-directed DNA polymerase</keyword>
<dbReference type="GO" id="GO:0016787">
    <property type="term" value="F:hydrolase activity"/>
    <property type="evidence" value="ECO:0007669"/>
    <property type="project" value="UniProtKB-KW"/>
</dbReference>
<evidence type="ECO:0000256" key="2">
    <source>
        <dbReference type="ARBA" id="ARBA00022723"/>
    </source>
</evidence>
<evidence type="ECO:0000256" key="8">
    <source>
        <dbReference type="ARBA" id="ARBA00022932"/>
    </source>
</evidence>
<evidence type="ECO:0000256" key="3">
    <source>
        <dbReference type="ARBA" id="ARBA00022759"/>
    </source>
</evidence>
<keyword evidence="8" id="KW-0548">Nucleotidyltransferase</keyword>
<keyword evidence="8" id="KW-0808">Transferase</keyword>
<evidence type="ECO:0000256" key="4">
    <source>
        <dbReference type="ARBA" id="ARBA00022801"/>
    </source>
</evidence>